<sequence length="189" mass="21630">MSFTRFNDDPCRIKKQNQEATGPGRYMINKPGWGDKPCFMDDPHIRMEQWGANLRTDSTNLESDLMGLSINLNRDCKTYKSSEVKSNKMSFPSCNPFTEQSRVTDPAWWYRDLEQVNWYILPLNPQENTCIPFQNNLNTRMLEKDYFVAEAPCISKGGSNVLSAEAFSGFGNKDVNNCSNTRTCGIVRK</sequence>
<proteinExistence type="predicted"/>
<name>A0A6C0CWZ5_9ZZZZ</name>
<evidence type="ECO:0000313" key="1">
    <source>
        <dbReference type="EMBL" id="QHT08753.1"/>
    </source>
</evidence>
<protein>
    <submittedName>
        <fullName evidence="1">Uncharacterized protein</fullName>
    </submittedName>
</protein>
<dbReference type="AlphaFoldDB" id="A0A6C0CWZ5"/>
<organism evidence="1">
    <name type="scientific">viral metagenome</name>
    <dbReference type="NCBI Taxonomy" id="1070528"/>
    <lineage>
        <taxon>unclassified sequences</taxon>
        <taxon>metagenomes</taxon>
        <taxon>organismal metagenomes</taxon>
    </lineage>
</organism>
<accession>A0A6C0CWZ5</accession>
<reference evidence="1" key="1">
    <citation type="journal article" date="2020" name="Nature">
        <title>Giant virus diversity and host interactions through global metagenomics.</title>
        <authorList>
            <person name="Schulz F."/>
            <person name="Roux S."/>
            <person name="Paez-Espino D."/>
            <person name="Jungbluth S."/>
            <person name="Walsh D.A."/>
            <person name="Denef V.J."/>
            <person name="McMahon K.D."/>
            <person name="Konstantinidis K.T."/>
            <person name="Eloe-Fadrosh E.A."/>
            <person name="Kyrpides N.C."/>
            <person name="Woyke T."/>
        </authorList>
    </citation>
    <scope>NUCLEOTIDE SEQUENCE</scope>
    <source>
        <strain evidence="1">GVMAG-M-3300023109-53</strain>
    </source>
</reference>
<dbReference type="EMBL" id="MN739501">
    <property type="protein sequence ID" value="QHT08753.1"/>
    <property type="molecule type" value="Genomic_DNA"/>
</dbReference>